<feature type="transmembrane region" description="Helical" evidence="8">
    <location>
        <begin position="367"/>
        <end position="388"/>
    </location>
</feature>
<evidence type="ECO:0000256" key="7">
    <source>
        <dbReference type="PIRNR" id="PIRNR002744"/>
    </source>
</evidence>
<evidence type="ECO:0000256" key="1">
    <source>
        <dbReference type="ARBA" id="ARBA00004141"/>
    </source>
</evidence>
<dbReference type="Pfam" id="PF02133">
    <property type="entry name" value="Transp_cyt_pur"/>
    <property type="match status" value="1"/>
</dbReference>
<evidence type="ECO:0000256" key="2">
    <source>
        <dbReference type="ARBA" id="ARBA00008974"/>
    </source>
</evidence>
<comment type="caution">
    <text evidence="9">The sequence shown here is derived from an EMBL/GenBank/DDBJ whole genome shotgun (WGS) entry which is preliminary data.</text>
</comment>
<feature type="transmembrane region" description="Helical" evidence="8">
    <location>
        <begin position="296"/>
        <end position="318"/>
    </location>
</feature>
<reference evidence="9 10" key="1">
    <citation type="submission" date="2020-10" db="EMBL/GenBank/DDBJ databases">
        <title>Ca. Dormibacterota MAGs.</title>
        <authorList>
            <person name="Montgomery K."/>
        </authorList>
    </citation>
    <scope>NUCLEOTIDE SEQUENCE [LARGE SCALE GENOMIC DNA]</scope>
    <source>
        <strain evidence="9">SC8811_S16_3</strain>
    </source>
</reference>
<evidence type="ECO:0000313" key="9">
    <source>
        <dbReference type="EMBL" id="MBJ7602440.1"/>
    </source>
</evidence>
<keyword evidence="5 8" id="KW-1133">Transmembrane helix</keyword>
<dbReference type="EMBL" id="JAEKNQ010000019">
    <property type="protein sequence ID" value="MBJ7602440.1"/>
    <property type="molecule type" value="Genomic_DNA"/>
</dbReference>
<feature type="transmembrane region" description="Helical" evidence="8">
    <location>
        <begin position="212"/>
        <end position="232"/>
    </location>
</feature>
<dbReference type="InterPro" id="IPR026030">
    <property type="entry name" value="Pur-cyt_permease_Fcy2/21/22"/>
</dbReference>
<gene>
    <name evidence="9" type="ORF">JF888_04495</name>
</gene>
<dbReference type="PANTHER" id="PTHR31806">
    <property type="entry name" value="PURINE-CYTOSINE PERMEASE FCY2-RELATED"/>
    <property type="match status" value="1"/>
</dbReference>
<feature type="transmembrane region" description="Helical" evidence="8">
    <location>
        <begin position="111"/>
        <end position="131"/>
    </location>
</feature>
<evidence type="ECO:0000256" key="8">
    <source>
        <dbReference type="SAM" id="Phobius"/>
    </source>
</evidence>
<dbReference type="GO" id="GO:0005886">
    <property type="term" value="C:plasma membrane"/>
    <property type="evidence" value="ECO:0007669"/>
    <property type="project" value="TreeGrafter"/>
</dbReference>
<comment type="subcellular location">
    <subcellularLocation>
        <location evidence="1">Membrane</location>
        <topology evidence="1">Multi-pass membrane protein</topology>
    </subcellularLocation>
</comment>
<dbReference type="PANTHER" id="PTHR31806:SF1">
    <property type="entry name" value="PURINE-CYTOSINE PERMEASE FCY2-RELATED"/>
    <property type="match status" value="1"/>
</dbReference>
<feature type="transmembrane region" description="Helical" evidence="8">
    <location>
        <begin position="68"/>
        <end position="90"/>
    </location>
</feature>
<keyword evidence="6 7" id="KW-0472">Membrane</keyword>
<dbReference type="Gene3D" id="1.10.4160.10">
    <property type="entry name" value="Hydantoin permease"/>
    <property type="match status" value="1"/>
</dbReference>
<keyword evidence="4 8" id="KW-0812">Transmembrane</keyword>
<feature type="transmembrane region" description="Helical" evidence="8">
    <location>
        <begin position="395"/>
        <end position="413"/>
    </location>
</feature>
<sequence>MATIEAVGAREGFLQVEEHGIDPIPRSERWGRSRDLAFIWAGAFFDFVSVLTASYLTASFGLGVWDGLLALLLGTVSGAVLLGLLSHSGARSGLPQVAFTERIFGRAGMKLAALLTLFLAVGWFAVDTVIAAQAGAQLLQVAGIGELAQQLTLPLVLFIAGLSVVVAIYGHGTIRVLEKWGALVFGGLVLVLVIALAPQFKFTAGPTVSGAAYPGAFVLGFMTCFALVASWYPFASDYSRYLRPDTPSAGLTWWPVVGVAVPMVLLGLLGLLLPGIDAKLAADPNGGVLAVISKHAPAWLALLFFLLVVAGELLSNYLDVYTAGLVTQTLGLRLPRWQTALGCGLLGAALAAYAVTVSDFHNAYQQFLTLTYLWAPAWAAIVLLGLNLGRPRPALALLAWALGTAVSFGFVNYGNIYPGAQAFNYTLISALHGADLSGAVSVAVAALCFWLGRRAVRA</sequence>
<evidence type="ECO:0000256" key="3">
    <source>
        <dbReference type="ARBA" id="ARBA00022448"/>
    </source>
</evidence>
<dbReference type="PIRSF" id="PIRSF002744">
    <property type="entry name" value="Pur-cyt_permease"/>
    <property type="match status" value="1"/>
</dbReference>
<evidence type="ECO:0000256" key="4">
    <source>
        <dbReference type="ARBA" id="ARBA00022692"/>
    </source>
</evidence>
<dbReference type="Proteomes" id="UP000620075">
    <property type="component" value="Unassembled WGS sequence"/>
</dbReference>
<comment type="similarity">
    <text evidence="2 7">Belongs to the purine-cytosine permease (2.A.39) family.</text>
</comment>
<feature type="transmembrane region" description="Helical" evidence="8">
    <location>
        <begin position="425"/>
        <end position="452"/>
    </location>
</feature>
<dbReference type="AlphaFoldDB" id="A0A934KCU2"/>
<accession>A0A934KCU2</accession>
<organism evidence="9 10">
    <name type="scientific">Candidatus Dormiibacter inghamiae</name>
    <dbReference type="NCBI Taxonomy" id="3127013"/>
    <lineage>
        <taxon>Bacteria</taxon>
        <taxon>Bacillati</taxon>
        <taxon>Candidatus Dormiibacterota</taxon>
        <taxon>Candidatus Dormibacteria</taxon>
        <taxon>Candidatus Dormibacterales</taxon>
        <taxon>Candidatus Dormibacteraceae</taxon>
        <taxon>Candidatus Dormiibacter</taxon>
    </lineage>
</organism>
<dbReference type="RefSeq" id="WP_338176952.1">
    <property type="nucleotide sequence ID" value="NZ_JAEKNQ010000019.1"/>
</dbReference>
<evidence type="ECO:0000313" key="10">
    <source>
        <dbReference type="Proteomes" id="UP000620075"/>
    </source>
</evidence>
<keyword evidence="3 7" id="KW-0813">Transport</keyword>
<proteinExistence type="inferred from homology"/>
<feature type="transmembrane region" description="Helical" evidence="8">
    <location>
        <begin position="253"/>
        <end position="276"/>
    </location>
</feature>
<evidence type="ECO:0000256" key="5">
    <source>
        <dbReference type="ARBA" id="ARBA00022989"/>
    </source>
</evidence>
<evidence type="ECO:0000256" key="6">
    <source>
        <dbReference type="ARBA" id="ARBA00023136"/>
    </source>
</evidence>
<feature type="transmembrane region" description="Helical" evidence="8">
    <location>
        <begin position="151"/>
        <end position="170"/>
    </location>
</feature>
<dbReference type="GO" id="GO:0022857">
    <property type="term" value="F:transmembrane transporter activity"/>
    <property type="evidence" value="ECO:0007669"/>
    <property type="project" value="InterPro"/>
</dbReference>
<feature type="transmembrane region" description="Helical" evidence="8">
    <location>
        <begin position="36"/>
        <end position="56"/>
    </location>
</feature>
<protein>
    <submittedName>
        <fullName evidence="9">Cytosine permease</fullName>
    </submittedName>
</protein>
<feature type="transmembrane region" description="Helical" evidence="8">
    <location>
        <begin position="182"/>
        <end position="200"/>
    </location>
</feature>
<dbReference type="InterPro" id="IPR001248">
    <property type="entry name" value="Pur-cyt_permease"/>
</dbReference>
<feature type="transmembrane region" description="Helical" evidence="8">
    <location>
        <begin position="339"/>
        <end position="355"/>
    </location>
</feature>
<name>A0A934KCU2_9BACT</name>